<proteinExistence type="predicted"/>
<protein>
    <submittedName>
        <fullName evidence="1">Uncharacterized protein</fullName>
    </submittedName>
</protein>
<keyword evidence="2" id="KW-1185">Reference proteome</keyword>
<dbReference type="EMBL" id="JAAMPC010000005">
    <property type="protein sequence ID" value="KAG2313246.1"/>
    <property type="molecule type" value="Genomic_DNA"/>
</dbReference>
<name>A0A8X7VL28_BRACI</name>
<accession>A0A8X7VL28</accession>
<organism evidence="1 2">
    <name type="scientific">Brassica carinata</name>
    <name type="common">Ethiopian mustard</name>
    <name type="synonym">Abyssinian cabbage</name>
    <dbReference type="NCBI Taxonomy" id="52824"/>
    <lineage>
        <taxon>Eukaryota</taxon>
        <taxon>Viridiplantae</taxon>
        <taxon>Streptophyta</taxon>
        <taxon>Embryophyta</taxon>
        <taxon>Tracheophyta</taxon>
        <taxon>Spermatophyta</taxon>
        <taxon>Magnoliopsida</taxon>
        <taxon>eudicotyledons</taxon>
        <taxon>Gunneridae</taxon>
        <taxon>Pentapetalae</taxon>
        <taxon>rosids</taxon>
        <taxon>malvids</taxon>
        <taxon>Brassicales</taxon>
        <taxon>Brassicaceae</taxon>
        <taxon>Brassiceae</taxon>
        <taxon>Brassica</taxon>
    </lineage>
</organism>
<gene>
    <name evidence="1" type="ORF">Bca52824_024803</name>
</gene>
<evidence type="ECO:0000313" key="1">
    <source>
        <dbReference type="EMBL" id="KAG2313246.1"/>
    </source>
</evidence>
<comment type="caution">
    <text evidence="1">The sequence shown here is derived from an EMBL/GenBank/DDBJ whole genome shotgun (WGS) entry which is preliminary data.</text>
</comment>
<dbReference type="AlphaFoldDB" id="A0A8X7VL28"/>
<sequence>MEIVVKAISEAREWQSAQSPPLFRDSQLPPNPGNARVQHPLQVRSGMLLCNVDGAWDAAQGTAQEESSPGRDHTVAYLPSVTRVVLSHRRLWLKPSPSVRRLCMPLR</sequence>
<evidence type="ECO:0000313" key="2">
    <source>
        <dbReference type="Proteomes" id="UP000886595"/>
    </source>
</evidence>
<reference evidence="1 2" key="1">
    <citation type="submission" date="2020-02" db="EMBL/GenBank/DDBJ databases">
        <authorList>
            <person name="Ma Q."/>
            <person name="Huang Y."/>
            <person name="Song X."/>
            <person name="Pei D."/>
        </authorList>
    </citation>
    <scope>NUCLEOTIDE SEQUENCE [LARGE SCALE GENOMIC DNA]</scope>
    <source>
        <strain evidence="1">Sxm20200214</strain>
        <tissue evidence="1">Leaf</tissue>
    </source>
</reference>
<dbReference type="Proteomes" id="UP000886595">
    <property type="component" value="Unassembled WGS sequence"/>
</dbReference>